<accession>A0AAW1ALD5</accession>
<sequence>MVKSCSRGVASYMWNSKWAGIGAARHHARLHGAFISAVYDTQRLAVGSKRGHVYFIAWTQLKYVQEVRYRSRTLIQNIKEKPQRGKLFGSQLLQLFRITTDRDICEKLCVDPAASPVRDQGKIRRAVLVGIGFFSRFVERFPAGVAARTREDERRQQPLA</sequence>
<evidence type="ECO:0000313" key="1">
    <source>
        <dbReference type="EMBL" id="KAK9310668.1"/>
    </source>
</evidence>
<evidence type="ECO:0000313" key="2">
    <source>
        <dbReference type="Proteomes" id="UP001432146"/>
    </source>
</evidence>
<name>A0AAW1ALD5_9HYME</name>
<dbReference type="EMBL" id="JAWNGG020000001">
    <property type="protein sequence ID" value="KAK9310668.1"/>
    <property type="molecule type" value="Genomic_DNA"/>
</dbReference>
<protein>
    <submittedName>
        <fullName evidence="1">Uncharacterized protein</fullName>
    </submittedName>
</protein>
<dbReference type="AlphaFoldDB" id="A0AAW1ALD5"/>
<gene>
    <name evidence="1" type="ORF">QLX08_000004</name>
</gene>
<organism evidence="1 2">
    <name type="scientific">Tetragonisca angustula</name>
    <dbReference type="NCBI Taxonomy" id="166442"/>
    <lineage>
        <taxon>Eukaryota</taxon>
        <taxon>Metazoa</taxon>
        <taxon>Ecdysozoa</taxon>
        <taxon>Arthropoda</taxon>
        <taxon>Hexapoda</taxon>
        <taxon>Insecta</taxon>
        <taxon>Pterygota</taxon>
        <taxon>Neoptera</taxon>
        <taxon>Endopterygota</taxon>
        <taxon>Hymenoptera</taxon>
        <taxon>Apocrita</taxon>
        <taxon>Aculeata</taxon>
        <taxon>Apoidea</taxon>
        <taxon>Anthophila</taxon>
        <taxon>Apidae</taxon>
        <taxon>Tetragonisca</taxon>
    </lineage>
</organism>
<keyword evidence="2" id="KW-1185">Reference proteome</keyword>
<proteinExistence type="predicted"/>
<dbReference type="Proteomes" id="UP001432146">
    <property type="component" value="Unassembled WGS sequence"/>
</dbReference>
<reference evidence="1 2" key="1">
    <citation type="submission" date="2024-05" db="EMBL/GenBank/DDBJ databases">
        <title>The nuclear and mitochondrial genome assemblies of Tetragonisca angustula (Apidae: Meliponini), a tiny yet remarkable pollinator in the Neotropics.</title>
        <authorList>
            <person name="Ferrari R."/>
            <person name="Ricardo P.C."/>
            <person name="Dias F.C."/>
            <person name="Araujo N.S."/>
            <person name="Soares D.O."/>
            <person name="Zhou Q.-S."/>
            <person name="Zhu C.-D."/>
            <person name="Coutinho L."/>
            <person name="Airas M.C."/>
            <person name="Batista T.M."/>
        </authorList>
    </citation>
    <scope>NUCLEOTIDE SEQUENCE [LARGE SCALE GENOMIC DNA]</scope>
    <source>
        <strain evidence="1">ASF017062</strain>
        <tissue evidence="1">Abdomen</tissue>
    </source>
</reference>
<comment type="caution">
    <text evidence="1">The sequence shown here is derived from an EMBL/GenBank/DDBJ whole genome shotgun (WGS) entry which is preliminary data.</text>
</comment>